<dbReference type="HOGENOM" id="CLU_086014_0_0_3"/>
<dbReference type="NCBIfam" id="TIGR01876">
    <property type="entry name" value="cas_Cas5d"/>
    <property type="match status" value="1"/>
</dbReference>
<sequence length="257" mass="28869">MGISNSFFLPSCSPLAPLSPGGRGAGGEGVFIYKCYKGNHTESSTEPEMSSQANEITFKIWGDRALFTRPEFKTEQVTYDVITPSAAKGIAESIFWKPEIQYQVIQISLLKSIQKASILRNTLKSRQSHRTAQSGGILEIESDRTQRHALILNDVAYLVTIQMQRQSHATDPLTKYLEIFKRRLAKGQCFQQPYLGCREFVAYFSQPTDNETPIDLTTDLGLMLHHIEFTSEGAKPIFFRASIQKGVMDCRVIYSGD</sequence>
<proteinExistence type="predicted"/>
<dbReference type="InterPro" id="IPR013422">
    <property type="entry name" value="CRISPR-assoc_prot_Cas5_N"/>
</dbReference>
<dbReference type="AlphaFoldDB" id="B4VYG4"/>
<dbReference type="GO" id="GO:0043571">
    <property type="term" value="P:maintenance of CRISPR repeat elements"/>
    <property type="evidence" value="ECO:0007669"/>
    <property type="project" value="InterPro"/>
</dbReference>
<dbReference type="NCBIfam" id="TIGR02593">
    <property type="entry name" value="CRISPR_cas5"/>
    <property type="match status" value="1"/>
</dbReference>
<dbReference type="InterPro" id="IPR010155">
    <property type="entry name" value="CRISPR-assoc_prot_Cas5d"/>
</dbReference>
<dbReference type="EMBL" id="DS989860">
    <property type="protein sequence ID" value="EDX72934.1"/>
    <property type="molecule type" value="Genomic_DNA"/>
</dbReference>
<accession>B4VYG4</accession>
<organism evidence="2 3">
    <name type="scientific">Coleofasciculus chthonoplastes PCC 7420</name>
    <dbReference type="NCBI Taxonomy" id="118168"/>
    <lineage>
        <taxon>Bacteria</taxon>
        <taxon>Bacillati</taxon>
        <taxon>Cyanobacteriota</taxon>
        <taxon>Cyanophyceae</taxon>
        <taxon>Coleofasciculales</taxon>
        <taxon>Coleofasciculaceae</taxon>
        <taxon>Coleofasciculus</taxon>
    </lineage>
</organism>
<dbReference type="GO" id="GO:0004519">
    <property type="term" value="F:endonuclease activity"/>
    <property type="evidence" value="ECO:0007669"/>
    <property type="project" value="InterPro"/>
</dbReference>
<dbReference type="Proteomes" id="UP000003835">
    <property type="component" value="Unassembled WGS sequence"/>
</dbReference>
<dbReference type="STRING" id="118168.MC7420_2552"/>
<evidence type="ECO:0000256" key="1">
    <source>
        <dbReference type="ARBA" id="ARBA00023118"/>
    </source>
</evidence>
<dbReference type="GO" id="GO:0051607">
    <property type="term" value="P:defense response to virus"/>
    <property type="evidence" value="ECO:0007669"/>
    <property type="project" value="UniProtKB-KW"/>
</dbReference>
<name>B4VYG4_9CYAN</name>
<gene>
    <name evidence="2" type="ORF">MC7420_2552</name>
</gene>
<dbReference type="InterPro" id="IPR021124">
    <property type="entry name" value="CRISPR-assoc_prot_Cas5"/>
</dbReference>
<protein>
    <submittedName>
        <fullName evidence="2">CRISPR-associated protein Cas5, Dvulg subtype</fullName>
    </submittedName>
</protein>
<dbReference type="Pfam" id="PF09704">
    <property type="entry name" value="Cas_Cas5d"/>
    <property type="match status" value="1"/>
</dbReference>
<keyword evidence="3" id="KW-1185">Reference proteome</keyword>
<dbReference type="Gene3D" id="3.30.70.2660">
    <property type="match status" value="1"/>
</dbReference>
<dbReference type="eggNOG" id="ENOG502Z82V">
    <property type="taxonomic scope" value="Bacteria"/>
</dbReference>
<reference evidence="2 3" key="1">
    <citation type="submission" date="2008-07" db="EMBL/GenBank/DDBJ databases">
        <authorList>
            <person name="Tandeau de Marsac N."/>
            <person name="Ferriera S."/>
            <person name="Johnson J."/>
            <person name="Kravitz S."/>
            <person name="Beeson K."/>
            <person name="Sutton G."/>
            <person name="Rogers Y.-H."/>
            <person name="Friedman R."/>
            <person name="Frazier M."/>
            <person name="Venter J.C."/>
        </authorList>
    </citation>
    <scope>NUCLEOTIDE SEQUENCE [LARGE SCALE GENOMIC DNA]</scope>
    <source>
        <strain evidence="2 3">PCC 7420</strain>
    </source>
</reference>
<evidence type="ECO:0000313" key="2">
    <source>
        <dbReference type="EMBL" id="EDX72934.1"/>
    </source>
</evidence>
<keyword evidence="1" id="KW-0051">Antiviral defense</keyword>
<evidence type="ECO:0000313" key="3">
    <source>
        <dbReference type="Proteomes" id="UP000003835"/>
    </source>
</evidence>